<accession>A0A327KZ92</accession>
<dbReference type="GO" id="GO:0019239">
    <property type="term" value="F:deaminase activity"/>
    <property type="evidence" value="ECO:0007669"/>
    <property type="project" value="TreeGrafter"/>
</dbReference>
<organism evidence="2 3">
    <name type="scientific">Rhodoplanes roseus</name>
    <dbReference type="NCBI Taxonomy" id="29409"/>
    <lineage>
        <taxon>Bacteria</taxon>
        <taxon>Pseudomonadati</taxon>
        <taxon>Pseudomonadota</taxon>
        <taxon>Alphaproteobacteria</taxon>
        <taxon>Hyphomicrobiales</taxon>
        <taxon>Nitrobacteraceae</taxon>
        <taxon>Rhodoplanes</taxon>
    </lineage>
</organism>
<evidence type="ECO:0000313" key="3">
    <source>
        <dbReference type="Proteomes" id="UP000249130"/>
    </source>
</evidence>
<dbReference type="AlphaFoldDB" id="A0A327KZ92"/>
<dbReference type="Pfam" id="PF01042">
    <property type="entry name" value="Ribonuc_L-PSP"/>
    <property type="match status" value="1"/>
</dbReference>
<name>A0A327KZ92_9BRAD</name>
<dbReference type="OrthoDB" id="7860881at2"/>
<dbReference type="GO" id="GO:0005829">
    <property type="term" value="C:cytosol"/>
    <property type="evidence" value="ECO:0007669"/>
    <property type="project" value="TreeGrafter"/>
</dbReference>
<feature type="chain" id="PRO_5016331683" evidence="1">
    <location>
        <begin position="24"/>
        <end position="159"/>
    </location>
</feature>
<evidence type="ECO:0000256" key="1">
    <source>
        <dbReference type="SAM" id="SignalP"/>
    </source>
</evidence>
<comment type="caution">
    <text evidence="2">The sequence shown here is derived from an EMBL/GenBank/DDBJ whole genome shotgun (WGS) entry which is preliminary data.</text>
</comment>
<protein>
    <submittedName>
        <fullName evidence="2">Translation initiation inhibitor</fullName>
    </submittedName>
</protein>
<sequence>MTRSRFAALATLAFALSVGAAAAQDLSPNGVKTLAPAGAIKTTGTWSLGTRAGDFVYIAGMRGIDAATNTLVAGDEARIRQAFLNMKLIAESEGATLRDAVRLVVYVTDMYRFRPLVNKVQEELWGKGPYPPRTIIEVDRLNQDDICEVEGTFYAPAKK</sequence>
<keyword evidence="3" id="KW-1185">Reference proteome</keyword>
<dbReference type="SUPFAM" id="SSF55298">
    <property type="entry name" value="YjgF-like"/>
    <property type="match status" value="1"/>
</dbReference>
<dbReference type="PANTHER" id="PTHR11803:SF39">
    <property type="entry name" value="2-IMINOBUTANOATE_2-IMINOPROPANOATE DEAMINASE"/>
    <property type="match status" value="1"/>
</dbReference>
<dbReference type="CDD" id="cd00448">
    <property type="entry name" value="YjgF_YER057c_UK114_family"/>
    <property type="match status" value="1"/>
</dbReference>
<dbReference type="InterPro" id="IPR035959">
    <property type="entry name" value="RutC-like_sf"/>
</dbReference>
<dbReference type="PANTHER" id="PTHR11803">
    <property type="entry name" value="2-IMINOBUTANOATE/2-IMINOPROPANOATE DEAMINASE RIDA"/>
    <property type="match status" value="1"/>
</dbReference>
<evidence type="ECO:0000313" key="2">
    <source>
        <dbReference type="EMBL" id="RAI42532.1"/>
    </source>
</evidence>
<feature type="signal peptide" evidence="1">
    <location>
        <begin position="1"/>
        <end position="23"/>
    </location>
</feature>
<dbReference type="RefSeq" id="WP_111420596.1">
    <property type="nucleotide sequence ID" value="NZ_NPEX01000146.1"/>
</dbReference>
<proteinExistence type="predicted"/>
<dbReference type="EMBL" id="NPEX01000146">
    <property type="protein sequence ID" value="RAI42532.1"/>
    <property type="molecule type" value="Genomic_DNA"/>
</dbReference>
<dbReference type="Gene3D" id="3.30.1330.40">
    <property type="entry name" value="RutC-like"/>
    <property type="match status" value="1"/>
</dbReference>
<keyword evidence="1" id="KW-0732">Signal</keyword>
<reference evidence="2 3" key="1">
    <citation type="submission" date="2017-07" db="EMBL/GenBank/DDBJ databases">
        <title>Draft Genome Sequences of Select Purple Nonsulfur Bacteria.</title>
        <authorList>
            <person name="Lasarre B."/>
            <person name="Mckinlay J.B."/>
        </authorList>
    </citation>
    <scope>NUCLEOTIDE SEQUENCE [LARGE SCALE GENOMIC DNA]</scope>
    <source>
        <strain evidence="2 3">DSM 5909</strain>
    </source>
</reference>
<dbReference type="InterPro" id="IPR006175">
    <property type="entry name" value="YjgF/YER057c/UK114"/>
</dbReference>
<dbReference type="Proteomes" id="UP000249130">
    <property type="component" value="Unassembled WGS sequence"/>
</dbReference>
<gene>
    <name evidence="2" type="ORF">CH341_19085</name>
</gene>